<dbReference type="EMBL" id="KV012822">
    <property type="protein sequence ID" value="KZV24379.1"/>
    <property type="molecule type" value="Genomic_DNA"/>
</dbReference>
<dbReference type="GO" id="GO:0046983">
    <property type="term" value="F:protein dimerization activity"/>
    <property type="evidence" value="ECO:0007669"/>
    <property type="project" value="InterPro"/>
</dbReference>
<accession>A0A2Z7AY39</accession>
<keyword evidence="3" id="KW-0949">S-adenosyl-L-methionine</keyword>
<dbReference type="SUPFAM" id="SSF46785">
    <property type="entry name" value="Winged helix' DNA-binding domain"/>
    <property type="match status" value="1"/>
</dbReference>
<evidence type="ECO:0000256" key="1">
    <source>
        <dbReference type="ARBA" id="ARBA00022603"/>
    </source>
</evidence>
<evidence type="ECO:0000259" key="7">
    <source>
        <dbReference type="Pfam" id="PF08100"/>
    </source>
</evidence>
<dbReference type="GO" id="GO:0008757">
    <property type="term" value="F:S-adenosylmethionine-dependent methyltransferase activity"/>
    <property type="evidence" value="ECO:0007669"/>
    <property type="project" value="UniProtKB-ARBA"/>
</dbReference>
<dbReference type="Pfam" id="PF00891">
    <property type="entry name" value="Methyltransf_2"/>
    <property type="match status" value="1"/>
</dbReference>
<name>A0A2Z7AY39_9LAMI</name>
<evidence type="ECO:0000256" key="4">
    <source>
        <dbReference type="ARBA" id="ARBA00034481"/>
    </source>
</evidence>
<keyword evidence="2 8" id="KW-0808">Transferase</keyword>
<evidence type="ECO:0000256" key="5">
    <source>
        <dbReference type="PIRSR" id="PIRSR005739-1"/>
    </source>
</evidence>
<dbReference type="InterPro" id="IPR029063">
    <property type="entry name" value="SAM-dependent_MTases_sf"/>
</dbReference>
<evidence type="ECO:0000259" key="6">
    <source>
        <dbReference type="Pfam" id="PF00891"/>
    </source>
</evidence>
<organism evidence="8 9">
    <name type="scientific">Dorcoceras hygrometricum</name>
    <dbReference type="NCBI Taxonomy" id="472368"/>
    <lineage>
        <taxon>Eukaryota</taxon>
        <taxon>Viridiplantae</taxon>
        <taxon>Streptophyta</taxon>
        <taxon>Embryophyta</taxon>
        <taxon>Tracheophyta</taxon>
        <taxon>Spermatophyta</taxon>
        <taxon>Magnoliopsida</taxon>
        <taxon>eudicotyledons</taxon>
        <taxon>Gunneridae</taxon>
        <taxon>Pentapetalae</taxon>
        <taxon>asterids</taxon>
        <taxon>lamiids</taxon>
        <taxon>Lamiales</taxon>
        <taxon>Gesneriaceae</taxon>
        <taxon>Didymocarpoideae</taxon>
        <taxon>Trichosporeae</taxon>
        <taxon>Loxocarpinae</taxon>
        <taxon>Dorcoceras</taxon>
    </lineage>
</organism>
<dbReference type="PIRSF" id="PIRSF005739">
    <property type="entry name" value="O-mtase"/>
    <property type="match status" value="1"/>
</dbReference>
<dbReference type="Gene3D" id="3.40.50.150">
    <property type="entry name" value="Vaccinia Virus protein VP39"/>
    <property type="match status" value="1"/>
</dbReference>
<gene>
    <name evidence="8" type="ORF">F511_17570</name>
</gene>
<evidence type="ECO:0000313" key="9">
    <source>
        <dbReference type="Proteomes" id="UP000250235"/>
    </source>
</evidence>
<evidence type="ECO:0000256" key="2">
    <source>
        <dbReference type="ARBA" id="ARBA00022679"/>
    </source>
</evidence>
<dbReference type="InterPro" id="IPR016461">
    <property type="entry name" value="COMT-like"/>
</dbReference>
<feature type="domain" description="O-methyltransferase C-terminal" evidence="6">
    <location>
        <begin position="137"/>
        <end position="342"/>
    </location>
</feature>
<dbReference type="OrthoDB" id="2410195at2759"/>
<feature type="domain" description="O-methyltransferase dimerisation" evidence="7">
    <location>
        <begin position="22"/>
        <end position="112"/>
    </location>
</feature>
<reference evidence="8 9" key="1">
    <citation type="journal article" date="2015" name="Proc. Natl. Acad. Sci. U.S.A.">
        <title>The resurrection genome of Boea hygrometrica: A blueprint for survival of dehydration.</title>
        <authorList>
            <person name="Xiao L."/>
            <person name="Yang G."/>
            <person name="Zhang L."/>
            <person name="Yang X."/>
            <person name="Zhao S."/>
            <person name="Ji Z."/>
            <person name="Zhou Q."/>
            <person name="Hu M."/>
            <person name="Wang Y."/>
            <person name="Chen M."/>
            <person name="Xu Y."/>
            <person name="Jin H."/>
            <person name="Xiao X."/>
            <person name="Hu G."/>
            <person name="Bao F."/>
            <person name="Hu Y."/>
            <person name="Wan P."/>
            <person name="Li L."/>
            <person name="Deng X."/>
            <person name="Kuang T."/>
            <person name="Xiang C."/>
            <person name="Zhu J.K."/>
            <person name="Oliver M.J."/>
            <person name="He Y."/>
        </authorList>
    </citation>
    <scope>NUCLEOTIDE SEQUENCE [LARGE SCALE GENOMIC DNA]</scope>
    <source>
        <strain evidence="9">cv. XS01</strain>
    </source>
</reference>
<dbReference type="InterPro" id="IPR036390">
    <property type="entry name" value="WH_DNA-bd_sf"/>
</dbReference>
<sequence length="360" mass="39971">MALPAGEGEYTNELVNAHALVWNHIFSYMLPMSLKCAVELNIPDIIKGHGKPMTLSELTSALPINKAKSHYVHRIMRVLVHSKFFKKVDVEDGSERNEGYCLTPASTLLLKDSPLCVAHFLPLALDPYLMKSCSSISEWFADDCGTAFETMHGLKFWEKAKEDSSLNEVFNEAMASDARFMSQVILKDCKKLFAGVESLVDVAGGTGTMAKAIADAFPEMKCTVLDLPHVVSGLKGSSNLNYVAGDMFESIPTADVVLLKSILHNWDDEACIKILKKCREVIPAKENGGKLIVIDMVLGYNEENNIVTEDQLYSDIVMMVYLNGKERNEKEWKQLFLDAGFSSYNITPALGVRSIIEVYP</sequence>
<dbReference type="InterPro" id="IPR012967">
    <property type="entry name" value="COMT_dimerisation"/>
</dbReference>
<dbReference type="Pfam" id="PF08100">
    <property type="entry name" value="Dimerisation"/>
    <property type="match status" value="1"/>
</dbReference>
<dbReference type="PANTHER" id="PTHR11746">
    <property type="entry name" value="O-METHYLTRANSFERASE"/>
    <property type="match status" value="1"/>
</dbReference>
<dbReference type="FunFam" id="1.10.10.10:FF:000213">
    <property type="entry name" value="Coniferyl alcohol 9-O-methyltransferase"/>
    <property type="match status" value="1"/>
</dbReference>
<dbReference type="PROSITE" id="PS51683">
    <property type="entry name" value="SAM_OMT_II"/>
    <property type="match status" value="1"/>
</dbReference>
<proteinExistence type="inferred from homology"/>
<dbReference type="GO" id="GO:0008171">
    <property type="term" value="F:O-methyltransferase activity"/>
    <property type="evidence" value="ECO:0007669"/>
    <property type="project" value="InterPro"/>
</dbReference>
<dbReference type="AlphaFoldDB" id="A0A2Z7AY39"/>
<protein>
    <submittedName>
        <fullName evidence="8">Trans-resveratrol di-O-methyltransferase</fullName>
    </submittedName>
</protein>
<evidence type="ECO:0000256" key="3">
    <source>
        <dbReference type="ARBA" id="ARBA00022691"/>
    </source>
</evidence>
<comment type="similarity">
    <text evidence="4">Belongs to the class I-like SAM-binding methyltransferase superfamily. Cation-independent O-methyltransferase family. COMT subfamily.</text>
</comment>
<dbReference type="InterPro" id="IPR001077">
    <property type="entry name" value="COMT_C"/>
</dbReference>
<feature type="active site" description="Proton acceptor" evidence="5">
    <location>
        <position position="264"/>
    </location>
</feature>
<dbReference type="SUPFAM" id="SSF53335">
    <property type="entry name" value="S-adenosyl-L-methionine-dependent methyltransferases"/>
    <property type="match status" value="1"/>
</dbReference>
<dbReference type="Gene3D" id="1.10.10.10">
    <property type="entry name" value="Winged helix-like DNA-binding domain superfamily/Winged helix DNA-binding domain"/>
    <property type="match status" value="1"/>
</dbReference>
<keyword evidence="1 8" id="KW-0489">Methyltransferase</keyword>
<keyword evidence="9" id="KW-1185">Reference proteome</keyword>
<dbReference type="FunFam" id="3.40.50.150:FF:000057">
    <property type="entry name" value="O-methyltransferase ZRP4"/>
    <property type="match status" value="1"/>
</dbReference>
<dbReference type="InterPro" id="IPR036388">
    <property type="entry name" value="WH-like_DNA-bd_sf"/>
</dbReference>
<evidence type="ECO:0000313" key="8">
    <source>
        <dbReference type="EMBL" id="KZV24379.1"/>
    </source>
</evidence>
<dbReference type="GO" id="GO:0032259">
    <property type="term" value="P:methylation"/>
    <property type="evidence" value="ECO:0007669"/>
    <property type="project" value="UniProtKB-KW"/>
</dbReference>
<dbReference type="Proteomes" id="UP000250235">
    <property type="component" value="Unassembled WGS sequence"/>
</dbReference>